<proteinExistence type="predicted"/>
<keyword evidence="3" id="KW-1185">Reference proteome</keyword>
<dbReference type="Proteomes" id="UP000324758">
    <property type="component" value="Unassembled WGS sequence"/>
</dbReference>
<name>A0A5D3KHY9_9BRAD</name>
<feature type="chain" id="PRO_5023106259" description="DUF3617 family protein" evidence="1">
    <location>
        <begin position="30"/>
        <end position="159"/>
    </location>
</feature>
<dbReference type="EMBL" id="VSSS01000017">
    <property type="protein sequence ID" value="TYL96757.1"/>
    <property type="molecule type" value="Genomic_DNA"/>
</dbReference>
<dbReference type="OrthoDB" id="8228286at2"/>
<evidence type="ECO:0000256" key="1">
    <source>
        <dbReference type="SAM" id="SignalP"/>
    </source>
</evidence>
<sequence>MIFKLHVRGAMLVAAAITGLVALAVPARADQCDDIAKQLAGGIDGLKVNFKAANIIYLTHPAAKELSLGCSAQGQTYSNELYAKGDRKPTPKFFDLVASAAAITFTLPKDDTTTGATRCLKRMGLLRGDKVTMRYKRLNMECTRTKTDAAITITRPKDE</sequence>
<keyword evidence="1" id="KW-0732">Signal</keyword>
<gene>
    <name evidence="2" type="ORF">FXB40_10590</name>
</gene>
<accession>A0A5D3KHY9</accession>
<organism evidence="2 3">
    <name type="scientific">Bradyrhizobium rifense</name>
    <dbReference type="NCBI Taxonomy" id="515499"/>
    <lineage>
        <taxon>Bacteria</taxon>
        <taxon>Pseudomonadati</taxon>
        <taxon>Pseudomonadota</taxon>
        <taxon>Alphaproteobacteria</taxon>
        <taxon>Hyphomicrobiales</taxon>
        <taxon>Nitrobacteraceae</taxon>
        <taxon>Bradyrhizobium</taxon>
    </lineage>
</organism>
<protein>
    <recommendedName>
        <fullName evidence="4">DUF3617 family protein</fullName>
    </recommendedName>
</protein>
<dbReference type="RefSeq" id="WP_148772149.1">
    <property type="nucleotide sequence ID" value="NZ_VSSS01000017.1"/>
</dbReference>
<evidence type="ECO:0000313" key="2">
    <source>
        <dbReference type="EMBL" id="TYL96757.1"/>
    </source>
</evidence>
<reference evidence="2 3" key="1">
    <citation type="submission" date="2019-08" db="EMBL/GenBank/DDBJ databases">
        <title>Bradyrhizobium hipponensis sp. nov., a rhizobium isolated from a Lupinus angustifolius root nodule in Tunisia.</title>
        <authorList>
            <person name="Off K."/>
            <person name="Rejili M."/>
            <person name="Mars M."/>
            <person name="Brachmann A."/>
            <person name="Marin M."/>
        </authorList>
    </citation>
    <scope>NUCLEOTIDE SEQUENCE [LARGE SCALE GENOMIC DNA]</scope>
    <source>
        <strain evidence="2 3">CTAW71</strain>
    </source>
</reference>
<evidence type="ECO:0008006" key="4">
    <source>
        <dbReference type="Google" id="ProtNLM"/>
    </source>
</evidence>
<dbReference type="AlphaFoldDB" id="A0A5D3KHY9"/>
<evidence type="ECO:0000313" key="3">
    <source>
        <dbReference type="Proteomes" id="UP000324758"/>
    </source>
</evidence>
<comment type="caution">
    <text evidence="2">The sequence shown here is derived from an EMBL/GenBank/DDBJ whole genome shotgun (WGS) entry which is preliminary data.</text>
</comment>
<feature type="signal peptide" evidence="1">
    <location>
        <begin position="1"/>
        <end position="29"/>
    </location>
</feature>